<dbReference type="EMBL" id="AWQQ01000123">
    <property type="protein sequence ID" value="PHJ36989.1"/>
    <property type="molecule type" value="Genomic_DNA"/>
</dbReference>
<dbReference type="RefSeq" id="WP_099084055.1">
    <property type="nucleotide sequence ID" value="NZ_AWQQ01000123.1"/>
</dbReference>
<protein>
    <recommendedName>
        <fullName evidence="1">Type III secretion system flagellar brake protein YcgR PilZN domain-containing protein</fullName>
    </recommendedName>
</protein>
<name>A0A2C6M7F8_9FIRM</name>
<sequence length="123" mass="14305">MIETQEILAVKKEILLQIPPLSKYKAVITDIEESLFWIDLPRLEGQVLVLQKDQEIQIRVPTRYGLYSADTKLEAIGHHHQKFYGLLIPDRFHKIQDRQFARTEHAANVSFFSGNSTIMDKEN</sequence>
<dbReference type="InterPro" id="IPR009926">
    <property type="entry name" value="T3SS_YcgR_PilZN"/>
</dbReference>
<evidence type="ECO:0000259" key="1">
    <source>
        <dbReference type="Pfam" id="PF12945"/>
    </source>
</evidence>
<evidence type="ECO:0000313" key="3">
    <source>
        <dbReference type="Proteomes" id="UP000222564"/>
    </source>
</evidence>
<reference evidence="2 3" key="1">
    <citation type="submission" date="2013-09" db="EMBL/GenBank/DDBJ databases">
        <title>Biodegradation of hydrocarbons in the deep terrestrial subsurface : characterization of a microbial consortium composed of two Desulfotomaculum species originating from a deep geological formation.</title>
        <authorList>
            <person name="Aullo T."/>
            <person name="Berlendis S."/>
            <person name="Lascourreges J.-F."/>
            <person name="Dessort D."/>
            <person name="Saint-Laurent S."/>
            <person name="Schraauwers B."/>
            <person name="Mas J."/>
            <person name="Magot M."/>
            <person name="Ranchou-Peyruse A."/>
        </authorList>
    </citation>
    <scope>NUCLEOTIDE SEQUENCE [LARGE SCALE GENOMIC DNA]</scope>
    <source>
        <strain evidence="2 3">Bs107</strain>
    </source>
</reference>
<comment type="caution">
    <text evidence="2">The sequence shown here is derived from an EMBL/GenBank/DDBJ whole genome shotgun (WGS) entry which is preliminary data.</text>
</comment>
<dbReference type="Proteomes" id="UP000222564">
    <property type="component" value="Unassembled WGS sequence"/>
</dbReference>
<feature type="domain" description="Type III secretion system flagellar brake protein YcgR PilZN" evidence="1">
    <location>
        <begin position="23"/>
        <end position="80"/>
    </location>
</feature>
<evidence type="ECO:0000313" key="2">
    <source>
        <dbReference type="EMBL" id="PHJ36989.1"/>
    </source>
</evidence>
<organism evidence="2 3">
    <name type="scientific">Desulforamulus profundi</name>
    <dbReference type="NCBI Taxonomy" id="1383067"/>
    <lineage>
        <taxon>Bacteria</taxon>
        <taxon>Bacillati</taxon>
        <taxon>Bacillota</taxon>
        <taxon>Clostridia</taxon>
        <taxon>Eubacteriales</taxon>
        <taxon>Peptococcaceae</taxon>
        <taxon>Desulforamulus</taxon>
    </lineage>
</organism>
<dbReference type="OrthoDB" id="1786097at2"/>
<proteinExistence type="predicted"/>
<keyword evidence="3" id="KW-1185">Reference proteome</keyword>
<dbReference type="AlphaFoldDB" id="A0A2C6M7F8"/>
<accession>A0A2C6M7F8</accession>
<gene>
    <name evidence="2" type="ORF">P378_18965</name>
</gene>
<dbReference type="Pfam" id="PF12945">
    <property type="entry name" value="PilZNR"/>
    <property type="match status" value="1"/>
</dbReference>